<dbReference type="CTD" id="9308"/>
<evidence type="ECO:0000259" key="3">
    <source>
        <dbReference type="PROSITE" id="PS50835"/>
    </source>
</evidence>
<sequence>MRCINALFFILLLTFGVGVRSDESSMDRVTRTICGEDALLHCMATSKPGVQYRKVIWYKVNEASSHQLTGLVMMKLTHHNSTVQKYNGVERDLELLADSQSLILPNVTLQDAGRYRCLLHAPLGHRNQMGEVHLIVYEGPKHKDGTSKKQYAIYEIVAIVLLIVTLLMMYVNYTCLQYRSVSYKCRISQKTSKKIHQIKDTIIKMESKGIVCTVLPQEYV</sequence>
<dbReference type="SMART" id="SM00409">
    <property type="entry name" value="IG"/>
    <property type="match status" value="1"/>
</dbReference>
<keyword evidence="1" id="KW-0812">Transmembrane</keyword>
<dbReference type="InterPro" id="IPR013106">
    <property type="entry name" value="Ig_V-set"/>
</dbReference>
<keyword evidence="2" id="KW-0732">Signal</keyword>
<dbReference type="PANTHER" id="PTHR15193">
    <property type="entry name" value="CD83 ANTIGEN"/>
    <property type="match status" value="1"/>
</dbReference>
<evidence type="ECO:0000256" key="1">
    <source>
        <dbReference type="SAM" id="Phobius"/>
    </source>
</evidence>
<feature type="transmembrane region" description="Helical" evidence="1">
    <location>
        <begin position="151"/>
        <end position="171"/>
    </location>
</feature>
<reference evidence="4" key="1">
    <citation type="submission" date="2019-07" db="EMBL/GenBank/DDBJ databases">
        <authorList>
            <person name="Wang H."/>
            <person name="Chen X."/>
        </authorList>
    </citation>
    <scope>NUCLEOTIDE SEQUENCE</scope>
</reference>
<protein>
    <submittedName>
        <fullName evidence="4">CD83</fullName>
    </submittedName>
</protein>
<dbReference type="GeneID" id="113644769"/>
<keyword evidence="1" id="KW-0472">Membrane</keyword>
<feature type="domain" description="Ig-like" evidence="3">
    <location>
        <begin position="35"/>
        <end position="117"/>
    </location>
</feature>
<evidence type="ECO:0000313" key="4">
    <source>
        <dbReference type="EMBL" id="QMU92421.1"/>
    </source>
</evidence>
<dbReference type="AlphaFoldDB" id="A0A7G4YMD0"/>
<dbReference type="EMBL" id="MN176294">
    <property type="protein sequence ID" value="QMU92421.1"/>
    <property type="molecule type" value="mRNA"/>
</dbReference>
<dbReference type="Gene3D" id="2.60.40.10">
    <property type="entry name" value="Immunoglobulins"/>
    <property type="match status" value="1"/>
</dbReference>
<name>A0A7G4YMD0_TACFU</name>
<dbReference type="PROSITE" id="PS50835">
    <property type="entry name" value="IG_LIKE"/>
    <property type="match status" value="1"/>
</dbReference>
<dbReference type="KEGG" id="tfd:113644769"/>
<dbReference type="PANTHER" id="PTHR15193:SF1">
    <property type="entry name" value="CD83 ANTIGEN"/>
    <property type="match status" value="1"/>
</dbReference>
<feature type="chain" id="PRO_5028939510" evidence="2">
    <location>
        <begin position="22"/>
        <end position="220"/>
    </location>
</feature>
<keyword evidence="1" id="KW-1133">Transmembrane helix</keyword>
<dbReference type="OrthoDB" id="9422899at2759"/>
<dbReference type="CDD" id="cd00096">
    <property type="entry name" value="Ig"/>
    <property type="match status" value="1"/>
</dbReference>
<dbReference type="InterPro" id="IPR036179">
    <property type="entry name" value="Ig-like_dom_sf"/>
</dbReference>
<dbReference type="InterPro" id="IPR003599">
    <property type="entry name" value="Ig_sub"/>
</dbReference>
<proteinExistence type="evidence at transcript level"/>
<dbReference type="SUPFAM" id="SSF48726">
    <property type="entry name" value="Immunoglobulin"/>
    <property type="match status" value="1"/>
</dbReference>
<dbReference type="RefSeq" id="XP_027005665.1">
    <property type="nucleotide sequence ID" value="XM_027149864.2"/>
</dbReference>
<evidence type="ECO:0000256" key="2">
    <source>
        <dbReference type="SAM" id="SignalP"/>
    </source>
</evidence>
<organism evidence="4">
    <name type="scientific">Tachysurus fulvidraco</name>
    <name type="common">Yellow catfish</name>
    <name type="synonym">Pimelodus fulvidraco</name>
    <dbReference type="NCBI Taxonomy" id="1234273"/>
    <lineage>
        <taxon>Eukaryota</taxon>
        <taxon>Metazoa</taxon>
        <taxon>Chordata</taxon>
        <taxon>Craniata</taxon>
        <taxon>Vertebrata</taxon>
        <taxon>Euteleostomi</taxon>
        <taxon>Actinopterygii</taxon>
        <taxon>Neopterygii</taxon>
        <taxon>Teleostei</taxon>
        <taxon>Ostariophysi</taxon>
        <taxon>Siluriformes</taxon>
        <taxon>Bagridae</taxon>
        <taxon>Tachysurus</taxon>
    </lineage>
</organism>
<dbReference type="Pfam" id="PF07686">
    <property type="entry name" value="V-set"/>
    <property type="match status" value="1"/>
</dbReference>
<dbReference type="InterPro" id="IPR007110">
    <property type="entry name" value="Ig-like_dom"/>
</dbReference>
<dbReference type="SMR" id="A0A7G4YMD0"/>
<dbReference type="InterPro" id="IPR013783">
    <property type="entry name" value="Ig-like_fold"/>
</dbReference>
<accession>A0A7G4YMD0</accession>
<feature type="signal peptide" evidence="2">
    <location>
        <begin position="1"/>
        <end position="21"/>
    </location>
</feature>